<reference evidence="14 15" key="1">
    <citation type="submission" date="2017-02" db="EMBL/GenBank/DDBJ databases">
        <title>Draft genome of Saccharomonospora sp. 154.</title>
        <authorList>
            <person name="Alonso-Carmona G.S."/>
            <person name="De La Haba R."/>
            <person name="Vera-Gargallo B."/>
            <person name="Sandoval-Trujillo A.H."/>
            <person name="Ramirez-Duran N."/>
            <person name="Ventosa A."/>
        </authorList>
    </citation>
    <scope>NUCLEOTIDE SEQUENCE [LARGE SCALE GENOMIC DNA]</scope>
    <source>
        <strain evidence="14 15">LRS4.154</strain>
    </source>
</reference>
<dbReference type="SMART" id="SM00304">
    <property type="entry name" value="HAMP"/>
    <property type="match status" value="1"/>
</dbReference>
<evidence type="ECO:0000259" key="12">
    <source>
        <dbReference type="PROSITE" id="PS50109"/>
    </source>
</evidence>
<dbReference type="SUPFAM" id="SSF47384">
    <property type="entry name" value="Homodimeric domain of signal transducing histidine kinase"/>
    <property type="match status" value="1"/>
</dbReference>
<dbReference type="PRINTS" id="PR00344">
    <property type="entry name" value="BCTRLSENSOR"/>
</dbReference>
<dbReference type="Pfam" id="PF00672">
    <property type="entry name" value="HAMP"/>
    <property type="match status" value="1"/>
</dbReference>
<dbReference type="EC" id="2.7.13.3" evidence="3"/>
<evidence type="ECO:0000256" key="11">
    <source>
        <dbReference type="SAM" id="Phobius"/>
    </source>
</evidence>
<dbReference type="Gene3D" id="6.10.340.10">
    <property type="match status" value="1"/>
</dbReference>
<evidence type="ECO:0000256" key="8">
    <source>
        <dbReference type="ARBA" id="ARBA00022989"/>
    </source>
</evidence>
<comment type="subcellular location">
    <subcellularLocation>
        <location evidence="2">Cell membrane</location>
    </subcellularLocation>
</comment>
<feature type="transmembrane region" description="Helical" evidence="11">
    <location>
        <begin position="16"/>
        <end position="38"/>
    </location>
</feature>
<dbReference type="Gene3D" id="1.10.287.130">
    <property type="match status" value="1"/>
</dbReference>
<dbReference type="SMART" id="SM00387">
    <property type="entry name" value="HATPase_c"/>
    <property type="match status" value="1"/>
</dbReference>
<dbReference type="InterPro" id="IPR003660">
    <property type="entry name" value="HAMP_dom"/>
</dbReference>
<feature type="transmembrane region" description="Helical" evidence="11">
    <location>
        <begin position="78"/>
        <end position="101"/>
    </location>
</feature>
<keyword evidence="9" id="KW-0902">Two-component regulatory system</keyword>
<dbReference type="Gene3D" id="3.30.565.10">
    <property type="entry name" value="Histidine kinase-like ATPase, C-terminal domain"/>
    <property type="match status" value="1"/>
</dbReference>
<protein>
    <recommendedName>
        <fullName evidence="3">histidine kinase</fullName>
        <ecNumber evidence="3">2.7.13.3</ecNumber>
    </recommendedName>
</protein>
<proteinExistence type="predicted"/>
<name>A0A1V9A8Z8_SACPI</name>
<evidence type="ECO:0000259" key="13">
    <source>
        <dbReference type="PROSITE" id="PS50885"/>
    </source>
</evidence>
<dbReference type="SMART" id="SM00388">
    <property type="entry name" value="HisKA"/>
    <property type="match status" value="1"/>
</dbReference>
<dbReference type="EMBL" id="MWIH01000003">
    <property type="protein sequence ID" value="OQO93619.1"/>
    <property type="molecule type" value="Genomic_DNA"/>
</dbReference>
<dbReference type="PROSITE" id="PS50109">
    <property type="entry name" value="HIS_KIN"/>
    <property type="match status" value="1"/>
</dbReference>
<accession>A0A1V9A8Z8</accession>
<comment type="catalytic activity">
    <reaction evidence="1">
        <text>ATP + protein L-histidine = ADP + protein N-phospho-L-histidine.</text>
        <dbReference type="EC" id="2.7.13.3"/>
    </reaction>
</comment>
<keyword evidence="7 14" id="KW-0418">Kinase</keyword>
<gene>
    <name evidence="14" type="ORF">B1813_03475</name>
</gene>
<evidence type="ECO:0000256" key="6">
    <source>
        <dbReference type="ARBA" id="ARBA00022692"/>
    </source>
</evidence>
<evidence type="ECO:0000256" key="5">
    <source>
        <dbReference type="ARBA" id="ARBA00022679"/>
    </source>
</evidence>
<dbReference type="InterPro" id="IPR003661">
    <property type="entry name" value="HisK_dim/P_dom"/>
</dbReference>
<dbReference type="SUPFAM" id="SSF158472">
    <property type="entry name" value="HAMP domain-like"/>
    <property type="match status" value="1"/>
</dbReference>
<keyword evidence="15" id="KW-1185">Reference proteome</keyword>
<evidence type="ECO:0000256" key="1">
    <source>
        <dbReference type="ARBA" id="ARBA00000085"/>
    </source>
</evidence>
<evidence type="ECO:0000256" key="2">
    <source>
        <dbReference type="ARBA" id="ARBA00004236"/>
    </source>
</evidence>
<evidence type="ECO:0000256" key="3">
    <source>
        <dbReference type="ARBA" id="ARBA00012438"/>
    </source>
</evidence>
<dbReference type="Proteomes" id="UP000192591">
    <property type="component" value="Unassembled WGS sequence"/>
</dbReference>
<dbReference type="OrthoDB" id="9786919at2"/>
<dbReference type="PANTHER" id="PTHR45436:SF5">
    <property type="entry name" value="SENSOR HISTIDINE KINASE TRCS"/>
    <property type="match status" value="1"/>
</dbReference>
<evidence type="ECO:0000313" key="15">
    <source>
        <dbReference type="Proteomes" id="UP000192591"/>
    </source>
</evidence>
<sequence>MRGRKARRLPIRTRLALSYAGMVTGSVAVFIGIVYLFMRFVPPFQIAETLGAPHPSENFEQGRTAGVAIQRTDFLQNFLVVSTIALVVLAVLGGVVGWIVAGRIIKPLAAINVAATRAATGNLDHRIGLGGPRDEVRDLADTVDRMLGSLERSFAIHRRFAANASHELRTPLATTQAMIDVALDDPDTALPEFRALAGRVREMNRSNIETVSALLDLADADRGVRVREPVDLADAARVVLRDQAAEASAAEVDLRAPSGAAVAYGDPVLLRQALSNLVRNAVRHNHPGGHALVRLAVVHGVARVTVVNTGPAVPAASVDSLVEPFVRGSGRVRKPGSGHGLGLAIVSAIATAHDGALRLQANPDGGLTVHLDLPCPGGQT</sequence>
<keyword evidence="6 11" id="KW-0812">Transmembrane</keyword>
<dbReference type="CDD" id="cd06225">
    <property type="entry name" value="HAMP"/>
    <property type="match status" value="1"/>
</dbReference>
<evidence type="ECO:0000256" key="9">
    <source>
        <dbReference type="ARBA" id="ARBA00023012"/>
    </source>
</evidence>
<evidence type="ECO:0000256" key="7">
    <source>
        <dbReference type="ARBA" id="ARBA00022777"/>
    </source>
</evidence>
<dbReference type="InterPro" id="IPR050428">
    <property type="entry name" value="TCS_sensor_his_kinase"/>
</dbReference>
<dbReference type="InterPro" id="IPR005467">
    <property type="entry name" value="His_kinase_dom"/>
</dbReference>
<dbReference type="Pfam" id="PF00512">
    <property type="entry name" value="HisKA"/>
    <property type="match status" value="1"/>
</dbReference>
<dbReference type="PANTHER" id="PTHR45436">
    <property type="entry name" value="SENSOR HISTIDINE KINASE YKOH"/>
    <property type="match status" value="1"/>
</dbReference>
<keyword evidence="8 11" id="KW-1133">Transmembrane helix</keyword>
<keyword evidence="4" id="KW-0597">Phosphoprotein</keyword>
<dbReference type="InterPro" id="IPR036097">
    <property type="entry name" value="HisK_dim/P_sf"/>
</dbReference>
<evidence type="ECO:0000256" key="10">
    <source>
        <dbReference type="ARBA" id="ARBA00023136"/>
    </source>
</evidence>
<organism evidence="14 15">
    <name type="scientific">Saccharomonospora piscinae</name>
    <dbReference type="NCBI Taxonomy" id="687388"/>
    <lineage>
        <taxon>Bacteria</taxon>
        <taxon>Bacillati</taxon>
        <taxon>Actinomycetota</taxon>
        <taxon>Actinomycetes</taxon>
        <taxon>Pseudonocardiales</taxon>
        <taxon>Pseudonocardiaceae</taxon>
        <taxon>Saccharomonospora</taxon>
    </lineage>
</organism>
<dbReference type="InterPro" id="IPR003594">
    <property type="entry name" value="HATPase_dom"/>
</dbReference>
<dbReference type="CDD" id="cd00082">
    <property type="entry name" value="HisKA"/>
    <property type="match status" value="1"/>
</dbReference>
<feature type="domain" description="HAMP" evidence="13">
    <location>
        <begin position="102"/>
        <end position="155"/>
    </location>
</feature>
<dbReference type="STRING" id="1962155.B1813_03475"/>
<evidence type="ECO:0000313" key="14">
    <source>
        <dbReference type="EMBL" id="OQO93619.1"/>
    </source>
</evidence>
<dbReference type="InterPro" id="IPR004358">
    <property type="entry name" value="Sig_transdc_His_kin-like_C"/>
</dbReference>
<dbReference type="PROSITE" id="PS50885">
    <property type="entry name" value="HAMP"/>
    <property type="match status" value="1"/>
</dbReference>
<feature type="domain" description="Histidine kinase" evidence="12">
    <location>
        <begin position="163"/>
        <end position="377"/>
    </location>
</feature>
<dbReference type="RefSeq" id="WP_037333376.1">
    <property type="nucleotide sequence ID" value="NZ_AZUM01000001.1"/>
</dbReference>
<keyword evidence="5" id="KW-0808">Transferase</keyword>
<keyword evidence="10 11" id="KW-0472">Membrane</keyword>
<evidence type="ECO:0000256" key="4">
    <source>
        <dbReference type="ARBA" id="ARBA00022553"/>
    </source>
</evidence>
<dbReference type="SUPFAM" id="SSF55874">
    <property type="entry name" value="ATPase domain of HSP90 chaperone/DNA topoisomerase II/histidine kinase"/>
    <property type="match status" value="1"/>
</dbReference>
<dbReference type="Pfam" id="PF02518">
    <property type="entry name" value="HATPase_c"/>
    <property type="match status" value="1"/>
</dbReference>
<dbReference type="GO" id="GO:0000155">
    <property type="term" value="F:phosphorelay sensor kinase activity"/>
    <property type="evidence" value="ECO:0007669"/>
    <property type="project" value="InterPro"/>
</dbReference>
<comment type="caution">
    <text evidence="14">The sequence shown here is derived from an EMBL/GenBank/DDBJ whole genome shotgun (WGS) entry which is preliminary data.</text>
</comment>
<dbReference type="InterPro" id="IPR036890">
    <property type="entry name" value="HATPase_C_sf"/>
</dbReference>
<dbReference type="GO" id="GO:0005886">
    <property type="term" value="C:plasma membrane"/>
    <property type="evidence" value="ECO:0007669"/>
    <property type="project" value="UniProtKB-SubCell"/>
</dbReference>
<dbReference type="AlphaFoldDB" id="A0A1V9A8Z8"/>